<evidence type="ECO:0000256" key="1">
    <source>
        <dbReference type="SAM" id="MobiDB-lite"/>
    </source>
</evidence>
<feature type="region of interest" description="Disordered" evidence="1">
    <location>
        <begin position="138"/>
        <end position="253"/>
    </location>
</feature>
<dbReference type="InterPro" id="IPR023393">
    <property type="entry name" value="START-like_dom_sf"/>
</dbReference>
<dbReference type="CDD" id="cd07817">
    <property type="entry name" value="SRPBCC_8"/>
    <property type="match status" value="1"/>
</dbReference>
<dbReference type="EMBL" id="JBHSFN010000016">
    <property type="protein sequence ID" value="MFC4589490.1"/>
    <property type="molecule type" value="Genomic_DNA"/>
</dbReference>
<proteinExistence type="predicted"/>
<evidence type="ECO:0000259" key="2">
    <source>
        <dbReference type="Pfam" id="PF03364"/>
    </source>
</evidence>
<evidence type="ECO:0000313" key="3">
    <source>
        <dbReference type="EMBL" id="MFC4589490.1"/>
    </source>
</evidence>
<feature type="domain" description="Coenzyme Q-binding protein COQ10 START" evidence="2">
    <location>
        <begin position="10"/>
        <end position="120"/>
    </location>
</feature>
<evidence type="ECO:0000313" key="4">
    <source>
        <dbReference type="Proteomes" id="UP001595891"/>
    </source>
</evidence>
<reference evidence="4" key="1">
    <citation type="journal article" date="2019" name="Int. J. Syst. Evol. Microbiol.">
        <title>The Global Catalogue of Microorganisms (GCM) 10K type strain sequencing project: providing services to taxonomists for standard genome sequencing and annotation.</title>
        <authorList>
            <consortium name="The Broad Institute Genomics Platform"/>
            <consortium name="The Broad Institute Genome Sequencing Center for Infectious Disease"/>
            <person name="Wu L."/>
            <person name="Ma J."/>
        </authorList>
    </citation>
    <scope>NUCLEOTIDE SEQUENCE [LARGE SCALE GENOMIC DNA]</scope>
    <source>
        <strain evidence="4">CCUG 49560</strain>
    </source>
</reference>
<sequence length="253" mass="27668">MSTIEHSVDVAVPVRTAYNQWTQFESFPEFMEGVESVKQIDDTRLLWSVQVAGVHREFASEITEQRPDERVAWRSLEEPWQGGVVTFHHITDDTTRVMLQMEFSPEGFVETAGDKLQLVRMRVHGDLERFKKFIESKGHETGGWRGEVPAPLDGDHSAAARTAPDADVMRGTGATAGSGVVPETIPAARPEAVPGAMAGPGPVHRPDDPMPPQPVQREYPPDAALPAPGSGPVSPTGTPRWDDEPPLTPERLA</sequence>
<dbReference type="PANTHER" id="PTHR33824:SF7">
    <property type="entry name" value="POLYKETIDE CYCLASE_DEHYDRASE AND LIPID TRANSPORT SUPERFAMILY PROTEIN"/>
    <property type="match status" value="1"/>
</dbReference>
<dbReference type="InterPro" id="IPR005031">
    <property type="entry name" value="COQ10_START"/>
</dbReference>
<dbReference type="Gene3D" id="3.30.530.20">
    <property type="match status" value="1"/>
</dbReference>
<dbReference type="InterPro" id="IPR047137">
    <property type="entry name" value="ORF3"/>
</dbReference>
<dbReference type="RefSeq" id="WP_262843941.1">
    <property type="nucleotide sequence ID" value="NZ_JANZYP010000023.1"/>
</dbReference>
<dbReference type="Proteomes" id="UP001595891">
    <property type="component" value="Unassembled WGS sequence"/>
</dbReference>
<keyword evidence="4" id="KW-1185">Reference proteome</keyword>
<comment type="caution">
    <text evidence="3">The sequence shown here is derived from an EMBL/GenBank/DDBJ whole genome shotgun (WGS) entry which is preliminary data.</text>
</comment>
<name>A0ABV9EM02_9ACTN</name>
<gene>
    <name evidence="3" type="ORF">ACFO8L_25610</name>
</gene>
<organism evidence="3 4">
    <name type="scientific">Sphaerisporangium corydalis</name>
    <dbReference type="NCBI Taxonomy" id="1441875"/>
    <lineage>
        <taxon>Bacteria</taxon>
        <taxon>Bacillati</taxon>
        <taxon>Actinomycetota</taxon>
        <taxon>Actinomycetes</taxon>
        <taxon>Streptosporangiales</taxon>
        <taxon>Streptosporangiaceae</taxon>
        <taxon>Sphaerisporangium</taxon>
    </lineage>
</organism>
<feature type="compositionally biased region" description="Low complexity" evidence="1">
    <location>
        <begin position="226"/>
        <end position="239"/>
    </location>
</feature>
<dbReference type="SUPFAM" id="SSF55961">
    <property type="entry name" value="Bet v1-like"/>
    <property type="match status" value="1"/>
</dbReference>
<protein>
    <submittedName>
        <fullName evidence="3">SRPBCC family protein</fullName>
    </submittedName>
</protein>
<dbReference type="PANTHER" id="PTHR33824">
    <property type="entry name" value="POLYKETIDE CYCLASE/DEHYDRASE AND LIPID TRANSPORT SUPERFAMILY PROTEIN"/>
    <property type="match status" value="1"/>
</dbReference>
<dbReference type="Pfam" id="PF03364">
    <property type="entry name" value="Polyketide_cyc"/>
    <property type="match status" value="1"/>
</dbReference>
<accession>A0ABV9EM02</accession>